<keyword evidence="2" id="KW-1185">Reference proteome</keyword>
<proteinExistence type="predicted"/>
<comment type="caution">
    <text evidence="1">The sequence shown here is derived from an EMBL/GenBank/DDBJ whole genome shotgun (WGS) entry which is preliminary data.</text>
</comment>
<name>C9LJM9_9BACT</name>
<evidence type="ECO:0000313" key="1">
    <source>
        <dbReference type="EMBL" id="EEX70401.1"/>
    </source>
</evidence>
<accession>C9LJM9</accession>
<reference evidence="1" key="1">
    <citation type="submission" date="2009-09" db="EMBL/GenBank/DDBJ databases">
        <authorList>
            <person name="Weinstock G."/>
            <person name="Sodergren E."/>
            <person name="Clifton S."/>
            <person name="Fulton L."/>
            <person name="Fulton B."/>
            <person name="Courtney L."/>
            <person name="Fronick C."/>
            <person name="Harrison M."/>
            <person name="Strong C."/>
            <person name="Farmer C."/>
            <person name="Delahaunty K."/>
            <person name="Markovic C."/>
            <person name="Hall O."/>
            <person name="Minx P."/>
            <person name="Tomlinson C."/>
            <person name="Mitreva M."/>
            <person name="Nelson J."/>
            <person name="Hou S."/>
            <person name="Wollam A."/>
            <person name="Pepin K.H."/>
            <person name="Johnson M."/>
            <person name="Bhonagiri V."/>
            <person name="Nash W.E."/>
            <person name="Warren W."/>
            <person name="Chinwalla A."/>
            <person name="Mardis E.R."/>
            <person name="Wilson R.K."/>
        </authorList>
    </citation>
    <scope>NUCLEOTIDE SEQUENCE [LARGE SCALE GENOMIC DNA]</scope>
    <source>
        <strain evidence="1">ATCC 51259</strain>
    </source>
</reference>
<sequence length="40" mass="4476">MSVSTLRLFQKGPKGVCRQLKLKEVDSELMSASPQKLTIK</sequence>
<dbReference type="AlphaFoldDB" id="C9LJM9"/>
<dbReference type="HOGENOM" id="CLU_3294578_0_0_10"/>
<protein>
    <submittedName>
        <fullName evidence="1">Uncharacterized protein</fullName>
    </submittedName>
</protein>
<dbReference type="Proteomes" id="UP000003460">
    <property type="component" value="Unassembled WGS sequence"/>
</dbReference>
<gene>
    <name evidence="1" type="ORF">GCWU000325_02442</name>
</gene>
<organism evidence="1 2">
    <name type="scientific">Alloprevotella tannerae ATCC 51259</name>
    <dbReference type="NCBI Taxonomy" id="626522"/>
    <lineage>
        <taxon>Bacteria</taxon>
        <taxon>Pseudomonadati</taxon>
        <taxon>Bacteroidota</taxon>
        <taxon>Bacteroidia</taxon>
        <taxon>Bacteroidales</taxon>
        <taxon>Prevotellaceae</taxon>
        <taxon>Alloprevotella</taxon>
    </lineage>
</organism>
<evidence type="ECO:0000313" key="2">
    <source>
        <dbReference type="Proteomes" id="UP000003460"/>
    </source>
</evidence>
<dbReference type="EMBL" id="ACIJ02000028">
    <property type="protein sequence ID" value="EEX70401.1"/>
    <property type="molecule type" value="Genomic_DNA"/>
</dbReference>